<accession>A0A0L0S0E8</accession>
<sequence>MDGSIRAMVSRVADYMARPAPEYPPTWTGRLLSLKSPHVPLPSMPSMSRLPADYEFVGPVAPLASLPELDLVDAAIDMGGLLDVEEWFTWAPVPAPVGLSAKVQVRQQARARVLPLPKHYPRPAVVYVEPIIKLIPSVTECAAVAPAAEEFGTSDAMVAVEAPVMADVADKRTLSASS</sequence>
<organism evidence="1 2">
    <name type="scientific">Allomyces macrogynus (strain ATCC 38327)</name>
    <name type="common">Allomyces javanicus var. macrogynus</name>
    <dbReference type="NCBI Taxonomy" id="578462"/>
    <lineage>
        <taxon>Eukaryota</taxon>
        <taxon>Fungi</taxon>
        <taxon>Fungi incertae sedis</taxon>
        <taxon>Blastocladiomycota</taxon>
        <taxon>Blastocladiomycetes</taxon>
        <taxon>Blastocladiales</taxon>
        <taxon>Blastocladiaceae</taxon>
        <taxon>Allomyces</taxon>
    </lineage>
</organism>
<keyword evidence="2" id="KW-1185">Reference proteome</keyword>
<evidence type="ECO:0000313" key="2">
    <source>
        <dbReference type="Proteomes" id="UP000054350"/>
    </source>
</evidence>
<name>A0A0L0S0E8_ALLM3</name>
<dbReference type="EMBL" id="GG745329">
    <property type="protein sequence ID" value="KNE55880.1"/>
    <property type="molecule type" value="Genomic_DNA"/>
</dbReference>
<dbReference type="VEuPathDB" id="FungiDB:AMAG_01747"/>
<dbReference type="Proteomes" id="UP000054350">
    <property type="component" value="Unassembled WGS sequence"/>
</dbReference>
<reference evidence="1 2" key="1">
    <citation type="submission" date="2009-11" db="EMBL/GenBank/DDBJ databases">
        <title>Annotation of Allomyces macrogynus ATCC 38327.</title>
        <authorList>
            <consortium name="The Broad Institute Genome Sequencing Platform"/>
            <person name="Russ C."/>
            <person name="Cuomo C."/>
            <person name="Burger G."/>
            <person name="Gray M.W."/>
            <person name="Holland P.W.H."/>
            <person name="King N."/>
            <person name="Lang F.B.F."/>
            <person name="Roger A.J."/>
            <person name="Ruiz-Trillo I."/>
            <person name="Young S.K."/>
            <person name="Zeng Q."/>
            <person name="Gargeya S."/>
            <person name="Fitzgerald M."/>
            <person name="Haas B."/>
            <person name="Abouelleil A."/>
            <person name="Alvarado L."/>
            <person name="Arachchi H.M."/>
            <person name="Berlin A."/>
            <person name="Chapman S.B."/>
            <person name="Gearin G."/>
            <person name="Goldberg J."/>
            <person name="Griggs A."/>
            <person name="Gujja S."/>
            <person name="Hansen M."/>
            <person name="Heiman D."/>
            <person name="Howarth C."/>
            <person name="Larimer J."/>
            <person name="Lui A."/>
            <person name="MacDonald P.J.P."/>
            <person name="McCowen C."/>
            <person name="Montmayeur A."/>
            <person name="Murphy C."/>
            <person name="Neiman D."/>
            <person name="Pearson M."/>
            <person name="Priest M."/>
            <person name="Roberts A."/>
            <person name="Saif S."/>
            <person name="Shea T."/>
            <person name="Sisk P."/>
            <person name="Stolte C."/>
            <person name="Sykes S."/>
            <person name="Wortman J."/>
            <person name="Nusbaum C."/>
            <person name="Birren B."/>
        </authorList>
    </citation>
    <scope>NUCLEOTIDE SEQUENCE [LARGE SCALE GENOMIC DNA]</scope>
    <source>
        <strain evidence="1 2">ATCC 38327</strain>
    </source>
</reference>
<gene>
    <name evidence="1" type="ORF">AMAG_01747</name>
</gene>
<dbReference type="AlphaFoldDB" id="A0A0L0S0E8"/>
<evidence type="ECO:0000313" key="1">
    <source>
        <dbReference type="EMBL" id="KNE55880.1"/>
    </source>
</evidence>
<dbReference type="OrthoDB" id="10513017at2759"/>
<proteinExistence type="predicted"/>
<protein>
    <submittedName>
        <fullName evidence="1">Uncharacterized protein</fullName>
    </submittedName>
</protein>
<reference evidence="2" key="2">
    <citation type="submission" date="2009-11" db="EMBL/GenBank/DDBJ databases">
        <title>The Genome Sequence of Allomyces macrogynus strain ATCC 38327.</title>
        <authorList>
            <consortium name="The Broad Institute Genome Sequencing Platform"/>
            <person name="Russ C."/>
            <person name="Cuomo C."/>
            <person name="Shea T."/>
            <person name="Young S.K."/>
            <person name="Zeng Q."/>
            <person name="Koehrsen M."/>
            <person name="Haas B."/>
            <person name="Borodovsky M."/>
            <person name="Guigo R."/>
            <person name="Alvarado L."/>
            <person name="Berlin A."/>
            <person name="Borenstein D."/>
            <person name="Chen Z."/>
            <person name="Engels R."/>
            <person name="Freedman E."/>
            <person name="Gellesch M."/>
            <person name="Goldberg J."/>
            <person name="Griggs A."/>
            <person name="Gujja S."/>
            <person name="Heiman D."/>
            <person name="Hepburn T."/>
            <person name="Howarth C."/>
            <person name="Jen D."/>
            <person name="Larson L."/>
            <person name="Lewis B."/>
            <person name="Mehta T."/>
            <person name="Park D."/>
            <person name="Pearson M."/>
            <person name="Roberts A."/>
            <person name="Saif S."/>
            <person name="Shenoy N."/>
            <person name="Sisk P."/>
            <person name="Stolte C."/>
            <person name="Sykes S."/>
            <person name="Walk T."/>
            <person name="White J."/>
            <person name="Yandava C."/>
            <person name="Burger G."/>
            <person name="Gray M.W."/>
            <person name="Holland P.W.H."/>
            <person name="King N."/>
            <person name="Lang F.B.F."/>
            <person name="Roger A.J."/>
            <person name="Ruiz-Trillo I."/>
            <person name="Lander E."/>
            <person name="Nusbaum C."/>
        </authorList>
    </citation>
    <scope>NUCLEOTIDE SEQUENCE [LARGE SCALE GENOMIC DNA]</scope>
    <source>
        <strain evidence="2">ATCC 38327</strain>
    </source>
</reference>